<evidence type="ECO:0008006" key="4">
    <source>
        <dbReference type="Google" id="ProtNLM"/>
    </source>
</evidence>
<comment type="caution">
    <text evidence="2">The sequence shown here is derived from an EMBL/GenBank/DDBJ whole genome shotgun (WGS) entry which is preliminary data.</text>
</comment>
<dbReference type="AlphaFoldDB" id="A0A0F4YXG8"/>
<dbReference type="EMBL" id="LASV01000126">
    <property type="protein sequence ID" value="KKA22775.1"/>
    <property type="molecule type" value="Genomic_DNA"/>
</dbReference>
<evidence type="ECO:0000313" key="3">
    <source>
        <dbReference type="Proteomes" id="UP000053958"/>
    </source>
</evidence>
<keyword evidence="3" id="KW-1185">Reference proteome</keyword>
<dbReference type="OrthoDB" id="5388207at2759"/>
<dbReference type="Proteomes" id="UP000053958">
    <property type="component" value="Unassembled WGS sequence"/>
</dbReference>
<feature type="compositionally biased region" description="Low complexity" evidence="1">
    <location>
        <begin position="74"/>
        <end position="117"/>
    </location>
</feature>
<proteinExistence type="predicted"/>
<dbReference type="RefSeq" id="XP_013329387.1">
    <property type="nucleotide sequence ID" value="XM_013473933.1"/>
</dbReference>
<evidence type="ECO:0000313" key="2">
    <source>
        <dbReference type="EMBL" id="KKA22775.1"/>
    </source>
</evidence>
<dbReference type="GeneID" id="25315537"/>
<protein>
    <recommendedName>
        <fullName evidence="4">Solid-state culture expressed protein (Aos23)</fullName>
    </recommendedName>
</protein>
<name>A0A0F4YXG8_RASE3</name>
<feature type="compositionally biased region" description="Basic and acidic residues" evidence="1">
    <location>
        <begin position="240"/>
        <end position="249"/>
    </location>
</feature>
<feature type="region of interest" description="Disordered" evidence="1">
    <location>
        <begin position="1"/>
        <end position="259"/>
    </location>
</feature>
<accession>A0A0F4YXG8</accession>
<feature type="compositionally biased region" description="Low complexity" evidence="1">
    <location>
        <begin position="199"/>
        <end position="226"/>
    </location>
</feature>
<feature type="compositionally biased region" description="Basic and acidic residues" evidence="1">
    <location>
        <begin position="134"/>
        <end position="148"/>
    </location>
</feature>
<feature type="compositionally biased region" description="Polar residues" evidence="1">
    <location>
        <begin position="124"/>
        <end position="133"/>
    </location>
</feature>
<dbReference type="STRING" id="1408163.A0A0F4YXG8"/>
<feature type="compositionally biased region" description="Low complexity" evidence="1">
    <location>
        <begin position="158"/>
        <end position="190"/>
    </location>
</feature>
<organism evidence="2 3">
    <name type="scientific">Rasamsonia emersonii (strain ATCC 16479 / CBS 393.64 / IMI 116815)</name>
    <dbReference type="NCBI Taxonomy" id="1408163"/>
    <lineage>
        <taxon>Eukaryota</taxon>
        <taxon>Fungi</taxon>
        <taxon>Dikarya</taxon>
        <taxon>Ascomycota</taxon>
        <taxon>Pezizomycotina</taxon>
        <taxon>Eurotiomycetes</taxon>
        <taxon>Eurotiomycetidae</taxon>
        <taxon>Eurotiales</taxon>
        <taxon>Trichocomaceae</taxon>
        <taxon>Rasamsonia</taxon>
    </lineage>
</organism>
<sequence>METVNKVVDAGKRAIWGESNNETNKPHGEEPISGVTGKGTATDPYDAGNRDVQPDAPPVAEGGISSEPVEQRTSNPNDGSSSSNNNSNSKNSKNNNSSDLLKTTASSQQPDPASSSDVGAADTAASQPVGETNEQLKKQGEKQARDPQQDTTKTGGDANANNSPSTKPSNNNSNSKNADDASPSGSPSSNAKDAGNGHSNSNSNSNSNKNSNSNSNSNAKPNSNANGIGHKRNKSSTSRTLEKVKDKLHIGRNSSTKAS</sequence>
<gene>
    <name evidence="2" type="ORF">T310_3187</name>
</gene>
<reference evidence="2 3" key="1">
    <citation type="submission" date="2015-04" db="EMBL/GenBank/DDBJ databases">
        <authorList>
            <person name="Heijne W.H."/>
            <person name="Fedorova N.D."/>
            <person name="Nierman W.C."/>
            <person name="Vollebregt A.W."/>
            <person name="Zhao Z."/>
            <person name="Wu L."/>
            <person name="Kumar M."/>
            <person name="Stam H."/>
            <person name="van den Berg M.A."/>
            <person name="Pel H.J."/>
        </authorList>
    </citation>
    <scope>NUCLEOTIDE SEQUENCE [LARGE SCALE GENOMIC DNA]</scope>
    <source>
        <strain evidence="2 3">CBS 393.64</strain>
    </source>
</reference>
<evidence type="ECO:0000256" key="1">
    <source>
        <dbReference type="SAM" id="MobiDB-lite"/>
    </source>
</evidence>